<organism evidence="2 3">
    <name type="scientific">Pseudozyma flocculosa</name>
    <dbReference type="NCBI Taxonomy" id="84751"/>
    <lineage>
        <taxon>Eukaryota</taxon>
        <taxon>Fungi</taxon>
        <taxon>Dikarya</taxon>
        <taxon>Basidiomycota</taxon>
        <taxon>Ustilaginomycotina</taxon>
        <taxon>Ustilaginomycetes</taxon>
        <taxon>Ustilaginales</taxon>
        <taxon>Ustilaginaceae</taxon>
        <taxon>Pseudozyma</taxon>
    </lineage>
</organism>
<accession>A0A5C3EZB7</accession>
<evidence type="ECO:0000256" key="1">
    <source>
        <dbReference type="SAM" id="MobiDB-lite"/>
    </source>
</evidence>
<protein>
    <submittedName>
        <fullName evidence="2">Uncharacterized protein</fullName>
    </submittedName>
</protein>
<evidence type="ECO:0000313" key="3">
    <source>
        <dbReference type="Proteomes" id="UP000323386"/>
    </source>
</evidence>
<evidence type="ECO:0000313" key="2">
    <source>
        <dbReference type="EMBL" id="SPO37180.1"/>
    </source>
</evidence>
<dbReference type="EMBL" id="OOIP01000006">
    <property type="protein sequence ID" value="SPO37180.1"/>
    <property type="molecule type" value="Genomic_DNA"/>
</dbReference>
<feature type="region of interest" description="Disordered" evidence="1">
    <location>
        <begin position="199"/>
        <end position="282"/>
    </location>
</feature>
<feature type="compositionally biased region" description="Basic residues" evidence="1">
    <location>
        <begin position="210"/>
        <end position="219"/>
    </location>
</feature>
<feature type="region of interest" description="Disordered" evidence="1">
    <location>
        <begin position="56"/>
        <end position="87"/>
    </location>
</feature>
<dbReference type="AlphaFoldDB" id="A0A5C3EZB7"/>
<feature type="region of interest" description="Disordered" evidence="1">
    <location>
        <begin position="525"/>
        <end position="552"/>
    </location>
</feature>
<reference evidence="2 3" key="1">
    <citation type="submission" date="2018-03" db="EMBL/GenBank/DDBJ databases">
        <authorList>
            <person name="Guldener U."/>
        </authorList>
    </citation>
    <scope>NUCLEOTIDE SEQUENCE [LARGE SCALE GENOMIC DNA]</scope>
    <source>
        <strain evidence="2 3">DAOM196992</strain>
    </source>
</reference>
<keyword evidence="3" id="KW-1185">Reference proteome</keyword>
<name>A0A5C3EZB7_9BASI</name>
<dbReference type="Proteomes" id="UP000323386">
    <property type="component" value="Unassembled WGS sequence"/>
</dbReference>
<feature type="region of interest" description="Disordered" evidence="1">
    <location>
        <begin position="345"/>
        <end position="376"/>
    </location>
</feature>
<proteinExistence type="predicted"/>
<sequence>MSHLAILRTIKGPTTARRMKQAHRPGQFRLGARHSGSPIPTVTTTQRCSTYIDVSQDPSGASRRNVASQQAWQADSSPGEAQVGGQPGCTTWIRHHHDRVMNRLLDGYSMAASMTFRATDNDGRSWALLRRIRGRHDGATTIVRGEGGGSPPVGSMHSRDPRPCLPACLPACVPGWILRPGAPMPCREAACACLGRAWDREPERQERSPKATRRRRGAKVIRTTSGRFGSELARSERRNERTGRTESRTSSKKLAIQQSPRGGPTLSMLMTPGGERGHSCGLENEAAYNPRHQRANQGGQACRAYLPALEDTKVVHGGGGNEDLDGITDIAPVQNWPPCSLSMLRSRQRQGISPAGSMSDVGRTDGRRRRLRRNPDPRAATCVVVVRYSAGRVPNSPPLYAPSSGHGSPSGSLPRISLALSPSCPQSHARDPLSAPSACSQVAAESRACYLEQARHLATWALGTPILCCIPSTPAPLGPLFGGFGECPAPSRLASLAPPASSFASCIPQRPPHLPAPFATYLSPVPLSPPPPPQREPDTAHTGKAKNMGAFH</sequence>
<feature type="compositionally biased region" description="Polar residues" evidence="1">
    <location>
        <begin position="65"/>
        <end position="76"/>
    </location>
</feature>
<gene>
    <name evidence="2" type="ORF">PSFLO_02652</name>
</gene>
<feature type="compositionally biased region" description="Basic and acidic residues" evidence="1">
    <location>
        <begin position="233"/>
        <end position="249"/>
    </location>
</feature>
<feature type="compositionally biased region" description="Basic and acidic residues" evidence="1">
    <location>
        <begin position="199"/>
        <end position="209"/>
    </location>
</feature>